<accession>A0ACC1MAR6</accession>
<name>A0ACC1MAR6_9FUNG</name>
<gene>
    <name evidence="1" type="ORF">IWW38_000140</name>
</gene>
<comment type="caution">
    <text evidence="1">The sequence shown here is derived from an EMBL/GenBank/DDBJ whole genome shotgun (WGS) entry which is preliminary data.</text>
</comment>
<reference evidence="1" key="1">
    <citation type="submission" date="2022-07" db="EMBL/GenBank/DDBJ databases">
        <title>Phylogenomic reconstructions and comparative analyses of Kickxellomycotina fungi.</title>
        <authorList>
            <person name="Reynolds N.K."/>
            <person name="Stajich J.E."/>
            <person name="Barry K."/>
            <person name="Grigoriev I.V."/>
            <person name="Crous P."/>
            <person name="Smith M.E."/>
        </authorList>
    </citation>
    <scope>NUCLEOTIDE SEQUENCE</scope>
    <source>
        <strain evidence="1">CBS 190363</strain>
    </source>
</reference>
<organism evidence="1 2">
    <name type="scientific">Coemansia aciculifera</name>
    <dbReference type="NCBI Taxonomy" id="417176"/>
    <lineage>
        <taxon>Eukaryota</taxon>
        <taxon>Fungi</taxon>
        <taxon>Fungi incertae sedis</taxon>
        <taxon>Zoopagomycota</taxon>
        <taxon>Kickxellomycotina</taxon>
        <taxon>Kickxellomycetes</taxon>
        <taxon>Kickxellales</taxon>
        <taxon>Kickxellaceae</taxon>
        <taxon>Coemansia</taxon>
    </lineage>
</organism>
<dbReference type="EMBL" id="JANBVB010000001">
    <property type="protein sequence ID" value="KAJ2901175.1"/>
    <property type="molecule type" value="Genomic_DNA"/>
</dbReference>
<evidence type="ECO:0000313" key="2">
    <source>
        <dbReference type="Proteomes" id="UP001139981"/>
    </source>
</evidence>
<dbReference type="Proteomes" id="UP001139981">
    <property type="component" value="Unassembled WGS sequence"/>
</dbReference>
<proteinExistence type="predicted"/>
<keyword evidence="2" id="KW-1185">Reference proteome</keyword>
<sequence length="1385" mass="149424">MSHFATFATAWDASTGSTRKVRAYLKQTLNSGAINCAALGKLRPGHSDEEERDMLAVVGSSLCLLRVNGLDVVVTKMCSTPIFSNILDIACLHSPVHTQQGNTLSNNSPGEISAVLSENGCLALVRVEQFNGDGYRIRLVSETRAYMGRENGSGLRMLRKLAIDLLSRAICLVSWLDYIEVVYLDWSDSEPAAQQCPVTLGVRLNIKVDGAICDAAILAPAKTELQRVLLVVAVVHSQRQSVFLHLYESWLRPAGPQSAALLAKLPLPLNMTTPVHIVPLPEHPECFLLVTENEIAFVSALQILSGDVYLYRQQLPQLPSGECDLVKAFCVAGTTSALPSSTATGAESPHSRRSVLPRSPSVDNWREQPLSEILRPNEADSSQMAQNVYFITQGGSLLLASVTSRPSILLTRVCDSQRPATADASKTLASGGDVLLFLGTQVPSRSDYLFVSGDCLDHAIIKVANDADIDNQANDVVPKRLAQSVLANQSPMVDFTLVPGMAYWTSGRDQGGAIHRAQFGHAICVEELIETRDSLTDARAAICQLWSFDLPSLGSCLVLQRTKEAVAITMHDTTGEWQVSPALQEFVAGRRVVFIGSVGSTTNSVLCIFSDSVEVWSVRAKSLILATAKPFEIFTHGLAATSRNSGSGWAVLAVESTVDDSEVASGTHGQRRRSAIRAIAIPSETDVSDGSEKVVVDMEFTHEISCVRSLALGDNIYVAVGTYEPRFYLLRLDTELVSTGIDLPLTAPYGTDSTELTGAPSHVSQVINDICVLCNSVDSCVLLGLRDGTLLQLALDGSLAADVVAKERLHIANVIRDVVGTVSVRFAGVADTTTLASNGNKGDYCSGTEYSARRIIVVAGSLFIAELTSSGQVDVTACFGDSQPLDRVRFIVPVAKETAEYASSRRYYAVDDASDAISLLSIDVVAQCHIDELPVYCEPRRVIRDPDTNMLVVAGVLPRSSSTPFPTSSITILDPHDGRIHVECKLRPSELVHALEAWHINGSRSYRYICVGTGMYPTAGDGQSSTATRAKSGRLIIYNLKTAKRKSRPKTPTSPLLETMPQSLGYELKYVWESERDGPVSALAHLGDKYLIVAAGASCLVLKLDVVQKRLIECCEISLRFPATSLHVRKHDIVVGSQREGVHVLRFTPASSSDSGSYDTLRMLHCARYGVHTADACFLSNDLVLGVSESGYLYAVGIPSRSGEFALDYIMGVHLGSGCMRVRQGSPIRRLRRPEHSQTWTARAASDNDCSVLVNTIDGSLYTLLSITDEAFELLRQLELAMVGMGPSHAAYPLLTVAGSLSRARYESKLPVVGVVDGALSTAFVEGLTGAEQEQVVQSSSQLQQMALLLLSNSQSQCHAAPDSIRIAIESIVQLVNGLNRACVC</sequence>
<protein>
    <submittedName>
        <fullName evidence="1">Uncharacterized protein</fullName>
    </submittedName>
</protein>
<evidence type="ECO:0000313" key="1">
    <source>
        <dbReference type="EMBL" id="KAJ2901175.1"/>
    </source>
</evidence>